<keyword evidence="3" id="KW-1185">Reference proteome</keyword>
<organism evidence="2 3">
    <name type="scientific">Salinibacterium xinjiangense</name>
    <dbReference type="NCBI Taxonomy" id="386302"/>
    <lineage>
        <taxon>Bacteria</taxon>
        <taxon>Bacillati</taxon>
        <taxon>Actinomycetota</taxon>
        <taxon>Actinomycetes</taxon>
        <taxon>Micrococcales</taxon>
        <taxon>Microbacteriaceae</taxon>
        <taxon>Salinibacterium</taxon>
    </lineage>
</organism>
<feature type="transmembrane region" description="Helical" evidence="1">
    <location>
        <begin position="393"/>
        <end position="410"/>
    </location>
</feature>
<evidence type="ECO:0000256" key="1">
    <source>
        <dbReference type="SAM" id="Phobius"/>
    </source>
</evidence>
<dbReference type="Pfam" id="PF09913">
    <property type="entry name" value="DUF2142"/>
    <property type="match status" value="1"/>
</dbReference>
<feature type="transmembrane region" description="Helical" evidence="1">
    <location>
        <begin position="131"/>
        <end position="153"/>
    </location>
</feature>
<dbReference type="EMBL" id="OCST01000001">
    <property type="protein sequence ID" value="SOE45813.1"/>
    <property type="molecule type" value="Genomic_DNA"/>
</dbReference>
<feature type="transmembrane region" description="Helical" evidence="1">
    <location>
        <begin position="422"/>
        <end position="444"/>
    </location>
</feature>
<accession>A0A2C8Y6M4</accession>
<feature type="transmembrane region" description="Helical" evidence="1">
    <location>
        <begin position="184"/>
        <end position="201"/>
    </location>
</feature>
<feature type="transmembrane region" description="Helical" evidence="1">
    <location>
        <begin position="160"/>
        <end position="178"/>
    </location>
</feature>
<keyword evidence="1" id="KW-1133">Transmembrane helix</keyword>
<dbReference type="Proteomes" id="UP000219440">
    <property type="component" value="Unassembled WGS sequence"/>
</dbReference>
<sequence>MLRRHRPWLVFLASWVLLSSLSILWSIATPLAAAPDEPAHTIKAASVARGQFVGDPGPEGSKVSVPQYIAFTHGQTCPANNDEVPANCIPPVPGDPAEIVGSATTAGLYNPAYYLMVGWPSLIFQDSTGVFAIRIVSGIISSAFLAIAVMMVAAWRNRRLPMVALATCITPMVLFLNGSVNPNSVEVTATLAAFVAMLSIVRYPDRSLLTQRAVILIVSAAIAANMRGLSPLWLAVALFAPFMLASREHMRELLRTPAVRVAIVSIAAAVSFALIWLRASNNFAPAVELPDDRPGVVDIGASPIVGFAKMMVRFVPHLQEMVGVFGWLDTEAPIQTYALWALLMGGLLLGSFALLRGRRLALMAVLVAALILLPALVQAAFIMTGGWIWQGRYALPLLVLVLMAAGSLLARPFEELPGFARARIAGFVCAAWAFTQLLTFVSTINRYATGSEGSWLRMVVAPDWAPPGSAAALIVAFAVVVGVIGVLGYRLTRPVPDLRS</sequence>
<feature type="transmembrane region" description="Helical" evidence="1">
    <location>
        <begin position="258"/>
        <end position="277"/>
    </location>
</feature>
<feature type="transmembrane region" description="Helical" evidence="1">
    <location>
        <begin position="464"/>
        <end position="489"/>
    </location>
</feature>
<evidence type="ECO:0000313" key="2">
    <source>
        <dbReference type="EMBL" id="SOE45813.1"/>
    </source>
</evidence>
<proteinExistence type="predicted"/>
<keyword evidence="1" id="KW-0472">Membrane</keyword>
<dbReference type="AlphaFoldDB" id="A0A2C8Y6M4"/>
<feature type="transmembrane region" description="Helical" evidence="1">
    <location>
        <begin position="337"/>
        <end position="355"/>
    </location>
</feature>
<protein>
    <submittedName>
        <fullName evidence="2">Predicted membrane protein</fullName>
    </submittedName>
</protein>
<dbReference type="InterPro" id="IPR018674">
    <property type="entry name" value="DUF2142_membrane"/>
</dbReference>
<gene>
    <name evidence="2" type="ORF">SAMN06296378_0100</name>
</gene>
<evidence type="ECO:0000313" key="3">
    <source>
        <dbReference type="Proteomes" id="UP000219440"/>
    </source>
</evidence>
<reference evidence="2 3" key="1">
    <citation type="submission" date="2017-09" db="EMBL/GenBank/DDBJ databases">
        <authorList>
            <person name="Ehlers B."/>
            <person name="Leendertz F.H."/>
        </authorList>
    </citation>
    <scope>NUCLEOTIDE SEQUENCE [LARGE SCALE GENOMIC DNA]</scope>
    <source>
        <strain evidence="2 3">CGMCC 1.05381</strain>
    </source>
</reference>
<name>A0A2C8Y6M4_9MICO</name>
<keyword evidence="1" id="KW-0812">Transmembrane</keyword>
<feature type="transmembrane region" description="Helical" evidence="1">
    <location>
        <begin position="362"/>
        <end position="387"/>
    </location>
</feature>